<keyword evidence="4" id="KW-0067">ATP-binding</keyword>
<dbReference type="Gene3D" id="1.20.1560.10">
    <property type="entry name" value="ABC transporter type 1, transmembrane domain"/>
    <property type="match status" value="1"/>
</dbReference>
<keyword evidence="11" id="KW-1185">Reference proteome</keyword>
<dbReference type="PANTHER" id="PTHR43394:SF1">
    <property type="entry name" value="ATP-BINDING CASSETTE SUB-FAMILY B MEMBER 10, MITOCHONDRIAL"/>
    <property type="match status" value="1"/>
</dbReference>
<dbReference type="InterPro" id="IPR011527">
    <property type="entry name" value="ABC1_TM_dom"/>
</dbReference>
<evidence type="ECO:0000259" key="9">
    <source>
        <dbReference type="PROSITE" id="PS50929"/>
    </source>
</evidence>
<gene>
    <name evidence="10" type="primary">cydC</name>
    <name evidence="10" type="ORF">RMS29_27380</name>
</gene>
<feature type="transmembrane region" description="Helical" evidence="7">
    <location>
        <begin position="243"/>
        <end position="268"/>
    </location>
</feature>
<dbReference type="Proteomes" id="UP001277561">
    <property type="component" value="Unassembled WGS sequence"/>
</dbReference>
<dbReference type="InterPro" id="IPR027417">
    <property type="entry name" value="P-loop_NTPase"/>
</dbReference>
<evidence type="ECO:0000256" key="6">
    <source>
        <dbReference type="ARBA" id="ARBA00023136"/>
    </source>
</evidence>
<comment type="subcellular location">
    <subcellularLocation>
        <location evidence="1">Cell membrane</location>
        <topology evidence="1">Multi-pass membrane protein</topology>
    </subcellularLocation>
</comment>
<evidence type="ECO:0000256" key="4">
    <source>
        <dbReference type="ARBA" id="ARBA00022840"/>
    </source>
</evidence>
<dbReference type="NCBIfam" id="TIGR02868">
    <property type="entry name" value="CydC"/>
    <property type="match status" value="1"/>
</dbReference>
<dbReference type="PROSITE" id="PS50893">
    <property type="entry name" value="ABC_TRANSPORTER_2"/>
    <property type="match status" value="1"/>
</dbReference>
<dbReference type="SMART" id="SM00382">
    <property type="entry name" value="AAA"/>
    <property type="match status" value="1"/>
</dbReference>
<protein>
    <submittedName>
        <fullName evidence="10">Thiol reductant ABC exporter subunit CydC</fullName>
    </submittedName>
</protein>
<dbReference type="InterPro" id="IPR003439">
    <property type="entry name" value="ABC_transporter-like_ATP-bd"/>
</dbReference>
<evidence type="ECO:0000256" key="7">
    <source>
        <dbReference type="SAM" id="Phobius"/>
    </source>
</evidence>
<evidence type="ECO:0000256" key="1">
    <source>
        <dbReference type="ARBA" id="ARBA00004651"/>
    </source>
</evidence>
<keyword evidence="3" id="KW-0547">Nucleotide-binding</keyword>
<dbReference type="Pfam" id="PF00005">
    <property type="entry name" value="ABC_tran"/>
    <property type="match status" value="1"/>
</dbReference>
<organism evidence="10 11">
    <name type="scientific">Agrobacterium rosae</name>
    <dbReference type="NCBI Taxonomy" id="1972867"/>
    <lineage>
        <taxon>Bacteria</taxon>
        <taxon>Pseudomonadati</taxon>
        <taxon>Pseudomonadota</taxon>
        <taxon>Alphaproteobacteria</taxon>
        <taxon>Hyphomicrobiales</taxon>
        <taxon>Rhizobiaceae</taxon>
        <taxon>Rhizobium/Agrobacterium group</taxon>
        <taxon>Agrobacterium</taxon>
    </lineage>
</organism>
<dbReference type="Pfam" id="PF00664">
    <property type="entry name" value="ABC_membrane"/>
    <property type="match status" value="1"/>
</dbReference>
<comment type="caution">
    <text evidence="10">The sequence shown here is derived from an EMBL/GenBank/DDBJ whole genome shotgun (WGS) entry which is preliminary data.</text>
</comment>
<evidence type="ECO:0000256" key="3">
    <source>
        <dbReference type="ARBA" id="ARBA00022741"/>
    </source>
</evidence>
<feature type="transmembrane region" description="Helical" evidence="7">
    <location>
        <begin position="162"/>
        <end position="182"/>
    </location>
</feature>
<feature type="transmembrane region" description="Helical" evidence="7">
    <location>
        <begin position="55"/>
        <end position="73"/>
    </location>
</feature>
<proteinExistence type="predicted"/>
<feature type="transmembrane region" description="Helical" evidence="7">
    <location>
        <begin position="20"/>
        <end position="43"/>
    </location>
</feature>
<dbReference type="EMBL" id="JAVRAD010000028">
    <property type="protein sequence ID" value="MDX8332922.1"/>
    <property type="molecule type" value="Genomic_DNA"/>
</dbReference>
<feature type="domain" description="ABC transmembrane type-1" evidence="9">
    <location>
        <begin position="19"/>
        <end position="304"/>
    </location>
</feature>
<dbReference type="SUPFAM" id="SSF90123">
    <property type="entry name" value="ABC transporter transmembrane region"/>
    <property type="match status" value="1"/>
</dbReference>
<dbReference type="InterPro" id="IPR039421">
    <property type="entry name" value="Type_1_exporter"/>
</dbReference>
<name>A0ABU4W646_9HYPH</name>
<keyword evidence="5 7" id="KW-1133">Transmembrane helix</keyword>
<evidence type="ECO:0000256" key="5">
    <source>
        <dbReference type="ARBA" id="ARBA00022989"/>
    </source>
</evidence>
<keyword evidence="2 7" id="KW-0812">Transmembrane</keyword>
<dbReference type="InterPro" id="IPR036640">
    <property type="entry name" value="ABC1_TM_sf"/>
</dbReference>
<dbReference type="RefSeq" id="WP_320188944.1">
    <property type="nucleotide sequence ID" value="NZ_CP192765.1"/>
</dbReference>
<evidence type="ECO:0000313" key="10">
    <source>
        <dbReference type="EMBL" id="MDX8332922.1"/>
    </source>
</evidence>
<evidence type="ECO:0000313" key="11">
    <source>
        <dbReference type="Proteomes" id="UP001277561"/>
    </source>
</evidence>
<keyword evidence="6 7" id="KW-0472">Membrane</keyword>
<dbReference type="SUPFAM" id="SSF52540">
    <property type="entry name" value="P-loop containing nucleoside triphosphate hydrolases"/>
    <property type="match status" value="1"/>
</dbReference>
<dbReference type="Gene3D" id="3.40.50.300">
    <property type="entry name" value="P-loop containing nucleotide triphosphate hydrolases"/>
    <property type="match status" value="1"/>
</dbReference>
<feature type="domain" description="ABC transporter" evidence="8">
    <location>
        <begin position="337"/>
        <end position="552"/>
    </location>
</feature>
<evidence type="ECO:0000259" key="8">
    <source>
        <dbReference type="PROSITE" id="PS50893"/>
    </source>
</evidence>
<accession>A0ABU4W646</accession>
<dbReference type="InterPro" id="IPR003593">
    <property type="entry name" value="AAA+_ATPase"/>
</dbReference>
<sequence length="552" mass="58706">MKALLSFEPLFRCHYRSFLLALVLSLFTLIAGIALLAISGWFLTAAFLTTAAMSFNLFGPSAAVRGLSFVRILSRYGEKLVGHDATLRVLADIRQSLFKRLDPARFLSAESMRQGDAVSRLTADVDALDSIFIVAAGPIATAVLVAALMTAIMAVVLPSAAVVYGIAILVALVVVPALLACSTRHIGSEIVRLTGELRIATFEIIDGHTDILAFGAGDRARLQTSTLAHDLVIEKRKRARATALATFSISLLAGASALSSLIFGLQAFQTGALAAPPLVGLLLATLGSFEAIGAVIRQVGKFGSAIAAGGRIKALADMPSLVTDPMQSQMLPEAGSISFEHVTFGYGDDRRVLDNINLIIEEGSRIAIVGPSGSGKSTLATLLLRLTDPREGKIRIGGTDIRNVAQSDLHRKVALLEQNAPIFIGSIRDNLRIGQQDATDDKCWSVLEKAKLADFVRTLPLGLSTPLGEAGHTISAGQGRRLCLARMLISNAAIIVLDEPTSGLDRDTELSLLRDLRTATTGRTVLLITHSLLPGGVVDRTVYLRNGRLVKH</sequence>
<dbReference type="PROSITE" id="PS50929">
    <property type="entry name" value="ABC_TM1F"/>
    <property type="match status" value="1"/>
</dbReference>
<reference evidence="10" key="1">
    <citation type="journal article" date="2023" name="Phytobiomes J">
        <title>Deciphering the key players within the bacterial microbiota associated with aerial crown gall tumors on rhododendron: Insights into the gallobiome.</title>
        <authorList>
            <person name="Kuzmanovic N."/>
            <person name="Nesme J."/>
            <person name="Wolf J."/>
            <person name="Neumann-Schaal M."/>
            <person name="Petersen J."/>
            <person name="Fernandez-Gnecco G."/>
            <person name="Sproeer C."/>
            <person name="Bunk B."/>
            <person name="Overmann J."/>
            <person name="Sorensen S.J."/>
            <person name="Idczak E."/>
            <person name="Smalla K."/>
        </authorList>
    </citation>
    <scope>NUCLEOTIDE SEQUENCE [LARGE SCALE GENOMIC DNA]</scope>
    <source>
        <strain evidence="10">Rho-14.1</strain>
    </source>
</reference>
<evidence type="ECO:0000256" key="2">
    <source>
        <dbReference type="ARBA" id="ARBA00022692"/>
    </source>
</evidence>
<feature type="transmembrane region" description="Helical" evidence="7">
    <location>
        <begin position="130"/>
        <end position="156"/>
    </location>
</feature>
<dbReference type="PANTHER" id="PTHR43394">
    <property type="entry name" value="ATP-DEPENDENT PERMEASE MDL1, MITOCHONDRIAL"/>
    <property type="match status" value="1"/>
</dbReference>
<feature type="transmembrane region" description="Helical" evidence="7">
    <location>
        <begin position="274"/>
        <end position="296"/>
    </location>
</feature>
<dbReference type="InterPro" id="IPR014223">
    <property type="entry name" value="ABC_CydC/D"/>
</dbReference>